<gene>
    <name evidence="2" type="primary">35</name>
    <name evidence="2" type="ORF">PBI_LEMURIA_35</name>
</gene>
<dbReference type="GeneID" id="63926197"/>
<keyword evidence="1" id="KW-0472">Membrane</keyword>
<keyword evidence="1" id="KW-1133">Transmembrane helix</keyword>
<dbReference type="Proteomes" id="UP000325760">
    <property type="component" value="Segment"/>
</dbReference>
<proteinExistence type="predicted"/>
<organism evidence="2 3">
    <name type="scientific">Mycobacterium phage Lemuria</name>
    <dbReference type="NCBI Taxonomy" id="2599868"/>
    <lineage>
        <taxon>Viruses</taxon>
        <taxon>Duplodnaviria</taxon>
        <taxon>Heunggongvirae</taxon>
        <taxon>Uroviricota</taxon>
        <taxon>Caudoviricetes</taxon>
        <taxon>Gclasvirinae</taxon>
        <taxon>Jolieduovirus</taxon>
        <taxon>Jolieduovirus lemuria</taxon>
    </lineage>
</organism>
<dbReference type="RefSeq" id="YP_010051705.1">
    <property type="nucleotide sequence ID" value="NC_054446.1"/>
</dbReference>
<feature type="transmembrane region" description="Helical" evidence="1">
    <location>
        <begin position="192"/>
        <end position="212"/>
    </location>
</feature>
<evidence type="ECO:0000256" key="1">
    <source>
        <dbReference type="SAM" id="Phobius"/>
    </source>
</evidence>
<sequence>MSDNNLRPIWTPADYEETLAEAAKHRAIPGAYEAQAALYAEAERVGRHRKPHVITADVEFGTKAHEMLLGIPRSKQEAEGAALIPVPVDEGRPLPYRRNPDAECPSCWAPAGDLCDPFCLSRMTPDEQIAHRNAVIETTIAELDAGDMHPDVPPWADGRHMLEKVAEYSAIDCTIAGRHRVRADPFRRVRRLRAVIAVAVLVLVLALAALWASSDAKAETFDVCPSGLSGVATPDTSCAFADSVRAAFYWQPSWTVIATSPVTGKFYTMQCGRTDTTGTGWYDSKRCFGVNDAGAVLVVYVA</sequence>
<dbReference type="KEGG" id="vg:63926197"/>
<evidence type="ECO:0000313" key="2">
    <source>
        <dbReference type="EMBL" id="QFG10115.1"/>
    </source>
</evidence>
<reference evidence="2 3" key="1">
    <citation type="submission" date="2019-07" db="EMBL/GenBank/DDBJ databases">
        <authorList>
            <person name="Divens A.M."/>
            <person name="Garlena R.A."/>
            <person name="Russell D.A."/>
            <person name="Pope W.H."/>
            <person name="Jacobs-Sera D."/>
            <person name="Hatfull G.F."/>
        </authorList>
    </citation>
    <scope>NUCLEOTIDE SEQUENCE [LARGE SCALE GENOMIC DNA]</scope>
</reference>
<accession>A0A5J6THF1</accession>
<dbReference type="EMBL" id="MN234185">
    <property type="protein sequence ID" value="QFG10115.1"/>
    <property type="molecule type" value="Genomic_DNA"/>
</dbReference>
<keyword evidence="3" id="KW-1185">Reference proteome</keyword>
<evidence type="ECO:0000313" key="3">
    <source>
        <dbReference type="Proteomes" id="UP000325760"/>
    </source>
</evidence>
<name>A0A5J6THF1_9CAUD</name>
<protein>
    <submittedName>
        <fullName evidence="2">Uncharacterized protein</fullName>
    </submittedName>
</protein>
<keyword evidence="1" id="KW-0812">Transmembrane</keyword>